<keyword evidence="1" id="KW-1133">Transmembrane helix</keyword>
<keyword evidence="1" id="KW-0812">Transmembrane</keyword>
<protein>
    <submittedName>
        <fullName evidence="2">Uncharacterized protein</fullName>
    </submittedName>
</protein>
<feature type="transmembrane region" description="Helical" evidence="1">
    <location>
        <begin position="48"/>
        <end position="66"/>
    </location>
</feature>
<evidence type="ECO:0000313" key="2">
    <source>
        <dbReference type="EMBL" id="SDL98967.1"/>
    </source>
</evidence>
<dbReference type="EMBL" id="FNFO01000009">
    <property type="protein sequence ID" value="SDL98967.1"/>
    <property type="molecule type" value="Genomic_DNA"/>
</dbReference>
<evidence type="ECO:0000256" key="1">
    <source>
        <dbReference type="SAM" id="Phobius"/>
    </source>
</evidence>
<dbReference type="STRING" id="1075417.SAMN05421823_109217"/>
<accession>A0A1G9PL75</accession>
<gene>
    <name evidence="2" type="ORF">SAMN05421823_109217</name>
</gene>
<keyword evidence="1" id="KW-0472">Membrane</keyword>
<reference evidence="2 3" key="1">
    <citation type="submission" date="2016-10" db="EMBL/GenBank/DDBJ databases">
        <authorList>
            <person name="de Groot N.N."/>
        </authorList>
    </citation>
    <scope>NUCLEOTIDE SEQUENCE [LARGE SCALE GENOMIC DNA]</scope>
    <source>
        <strain evidence="2 3">DSM 25186</strain>
    </source>
</reference>
<dbReference type="AlphaFoldDB" id="A0A1G9PL75"/>
<evidence type="ECO:0000313" key="3">
    <source>
        <dbReference type="Proteomes" id="UP000198510"/>
    </source>
</evidence>
<name>A0A1G9PL75_9BACT</name>
<keyword evidence="3" id="KW-1185">Reference proteome</keyword>
<sequence>MLPSGPKPPFLPIQRLFLLALGTAFLFALLSRLSLGDAPADAWTWKKLLKIGLGLGFVGGSLWIYLAHRKT</sequence>
<organism evidence="2 3">
    <name type="scientific">Catalinimonas alkaloidigena</name>
    <dbReference type="NCBI Taxonomy" id="1075417"/>
    <lineage>
        <taxon>Bacteria</taxon>
        <taxon>Pseudomonadati</taxon>
        <taxon>Bacteroidota</taxon>
        <taxon>Cytophagia</taxon>
        <taxon>Cytophagales</taxon>
        <taxon>Catalimonadaceae</taxon>
        <taxon>Catalinimonas</taxon>
    </lineage>
</organism>
<proteinExistence type="predicted"/>
<dbReference type="Proteomes" id="UP000198510">
    <property type="component" value="Unassembled WGS sequence"/>
</dbReference>